<organism evidence="1 2">
    <name type="scientific">Leptospira barantonii</name>
    <dbReference type="NCBI Taxonomy" id="2023184"/>
    <lineage>
        <taxon>Bacteria</taxon>
        <taxon>Pseudomonadati</taxon>
        <taxon>Spirochaetota</taxon>
        <taxon>Spirochaetia</taxon>
        <taxon>Leptospirales</taxon>
        <taxon>Leptospiraceae</taxon>
        <taxon>Leptospira</taxon>
    </lineage>
</organism>
<dbReference type="EMBL" id="NPDS01000004">
    <property type="protein sequence ID" value="PJZ57158.1"/>
    <property type="molecule type" value="Genomic_DNA"/>
</dbReference>
<protein>
    <submittedName>
        <fullName evidence="1">Uncharacterized protein</fullName>
    </submittedName>
</protein>
<evidence type="ECO:0000313" key="1">
    <source>
        <dbReference type="EMBL" id="PJZ57158.1"/>
    </source>
</evidence>
<gene>
    <name evidence="1" type="ORF">CH367_10420</name>
</gene>
<accession>A0ABX4NKA3</accession>
<comment type="caution">
    <text evidence="1">The sequence shown here is derived from an EMBL/GenBank/DDBJ whole genome shotgun (WGS) entry which is preliminary data.</text>
</comment>
<keyword evidence="2" id="KW-1185">Reference proteome</keyword>
<reference evidence="1 2" key="1">
    <citation type="submission" date="2017-07" db="EMBL/GenBank/DDBJ databases">
        <title>Leptospira spp. isolated from tropical soils.</title>
        <authorList>
            <person name="Thibeaux R."/>
            <person name="Iraola G."/>
            <person name="Ferres I."/>
            <person name="Bierque E."/>
            <person name="Girault D."/>
            <person name="Soupe-Gilbert M.-E."/>
            <person name="Picardeau M."/>
            <person name="Goarant C."/>
        </authorList>
    </citation>
    <scope>NUCLEOTIDE SEQUENCE [LARGE SCALE GENOMIC DNA]</scope>
    <source>
        <strain evidence="1 2">FH4-C-A1</strain>
    </source>
</reference>
<dbReference type="Proteomes" id="UP000231879">
    <property type="component" value="Unassembled WGS sequence"/>
</dbReference>
<name>A0ABX4NKA3_9LEPT</name>
<sequence>MKKLVLLLILLISIDLFSEDLISFSRFRQVVPLENSSDSDFNTDTRLPKFDVLVKAVGPIIEIPNNEKWVIDSYGNSRIEKYKFSDYKYEISLQNRKETQKIWITQSQFTELQNEINTNVQFKATIFFYGAFKNKKRVFFLGSLKKSNAPLDQSACFSDSLMGIKLGSDYKETIDSIEDKYGPVYDNMKHRNQNAKVYIIDKETKTVLYVYDGGEEERDKVYSLQLSSYGNSNQELFKSVVFGDSIQSASKKLNVKLKERKQSAETDLLYSDVSQCSFETKNKKIFSVFITEE</sequence>
<dbReference type="RefSeq" id="WP_100762457.1">
    <property type="nucleotide sequence ID" value="NZ_NPDS01000004.1"/>
</dbReference>
<proteinExistence type="predicted"/>
<evidence type="ECO:0000313" key="2">
    <source>
        <dbReference type="Proteomes" id="UP000231879"/>
    </source>
</evidence>